<keyword evidence="2" id="KW-1185">Reference proteome</keyword>
<gene>
    <name evidence="1" type="ORF">GOP47_0013210</name>
</gene>
<evidence type="ECO:0000313" key="2">
    <source>
        <dbReference type="Proteomes" id="UP000886520"/>
    </source>
</evidence>
<protein>
    <submittedName>
        <fullName evidence="1">Uncharacterized protein</fullName>
    </submittedName>
</protein>
<comment type="caution">
    <text evidence="1">The sequence shown here is derived from an EMBL/GenBank/DDBJ whole genome shotgun (WGS) entry which is preliminary data.</text>
</comment>
<sequence>MKHFAYEHFHIEIVSGSSTFETSVCEQQNLEKDLALNKFEKPIEEHIEHVSDDDEEHKRYKHAFLLHVIILENEIIRQYIAYAQKGDTTERLKDNSIPGRQNVQTRFQIEPIKEWIEAKDSQIYEKRQSRYKYYGVIGHIARFSEKMELLNHTISAQ</sequence>
<evidence type="ECO:0000313" key="1">
    <source>
        <dbReference type="EMBL" id="KAI5070959.1"/>
    </source>
</evidence>
<accession>A0A9D4ZD79</accession>
<reference evidence="1" key="1">
    <citation type="submission" date="2021-01" db="EMBL/GenBank/DDBJ databases">
        <title>Adiantum capillus-veneris genome.</title>
        <authorList>
            <person name="Fang Y."/>
            <person name="Liao Q."/>
        </authorList>
    </citation>
    <scope>NUCLEOTIDE SEQUENCE</scope>
    <source>
        <strain evidence="1">H3</strain>
        <tissue evidence="1">Leaf</tissue>
    </source>
</reference>
<dbReference type="AlphaFoldDB" id="A0A9D4ZD79"/>
<organism evidence="1 2">
    <name type="scientific">Adiantum capillus-veneris</name>
    <name type="common">Maidenhair fern</name>
    <dbReference type="NCBI Taxonomy" id="13818"/>
    <lineage>
        <taxon>Eukaryota</taxon>
        <taxon>Viridiplantae</taxon>
        <taxon>Streptophyta</taxon>
        <taxon>Embryophyta</taxon>
        <taxon>Tracheophyta</taxon>
        <taxon>Polypodiopsida</taxon>
        <taxon>Polypodiidae</taxon>
        <taxon>Polypodiales</taxon>
        <taxon>Pteridineae</taxon>
        <taxon>Pteridaceae</taxon>
        <taxon>Vittarioideae</taxon>
        <taxon>Adiantum</taxon>
    </lineage>
</organism>
<proteinExistence type="predicted"/>
<dbReference type="EMBL" id="JABFUD020000013">
    <property type="protein sequence ID" value="KAI5070959.1"/>
    <property type="molecule type" value="Genomic_DNA"/>
</dbReference>
<name>A0A9D4ZD79_ADICA</name>
<dbReference type="Proteomes" id="UP000886520">
    <property type="component" value="Chromosome 13"/>
</dbReference>